<evidence type="ECO:0000313" key="2">
    <source>
        <dbReference type="Proteomes" id="UP000323166"/>
    </source>
</evidence>
<dbReference type="AlphaFoldDB" id="A0A5S4ZQ21"/>
<evidence type="ECO:0000313" key="1">
    <source>
        <dbReference type="EMBL" id="TYO92804.1"/>
    </source>
</evidence>
<accession>A0A5S4ZQ21</accession>
<reference evidence="1 2" key="1">
    <citation type="submission" date="2019-07" db="EMBL/GenBank/DDBJ databases">
        <title>Genomic Encyclopedia of Type Strains, Phase I: the one thousand microbial genomes (KMG-I) project.</title>
        <authorList>
            <person name="Kyrpides N."/>
        </authorList>
    </citation>
    <scope>NUCLEOTIDE SEQUENCE [LARGE SCALE GENOMIC DNA]</scope>
    <source>
        <strain evidence="1 2">DSM 6562</strain>
    </source>
</reference>
<comment type="caution">
    <text evidence="1">The sequence shown here is derived from an EMBL/GenBank/DDBJ whole genome shotgun (WGS) entry which is preliminary data.</text>
</comment>
<protein>
    <recommendedName>
        <fullName evidence="3">Phage P1-related protein</fullName>
    </recommendedName>
</protein>
<sequence>MVNKPEWLPELIRLEHYGGDWKRYVEAVYSCFERDFITDKPMYDNKPVNYKRHPEEGGKVYTFWHVVSSDDKSQQERLPDLRRCERILWPRAIIENYNDSRIKIWENRRKREKRVLLWFEEFDYLVVLAKRKEYYILWTAYCIKYDHTRAKLRKEYEESIKD</sequence>
<evidence type="ECO:0008006" key="3">
    <source>
        <dbReference type="Google" id="ProtNLM"/>
    </source>
</evidence>
<dbReference type="EMBL" id="VNHM01000022">
    <property type="protein sequence ID" value="TYO92804.1"/>
    <property type="molecule type" value="Genomic_DNA"/>
</dbReference>
<name>A0A5S4ZQ21_9FIRM</name>
<keyword evidence="2" id="KW-1185">Reference proteome</keyword>
<gene>
    <name evidence="1" type="ORF">LX24_02811</name>
</gene>
<proteinExistence type="predicted"/>
<dbReference type="Proteomes" id="UP000323166">
    <property type="component" value="Unassembled WGS sequence"/>
</dbReference>
<organism evidence="1 2">
    <name type="scientific">Desulfallas thermosapovorans DSM 6562</name>
    <dbReference type="NCBI Taxonomy" id="1121431"/>
    <lineage>
        <taxon>Bacteria</taxon>
        <taxon>Bacillati</taxon>
        <taxon>Bacillota</taxon>
        <taxon>Clostridia</taxon>
        <taxon>Eubacteriales</taxon>
        <taxon>Desulfallaceae</taxon>
        <taxon>Desulfallas</taxon>
    </lineage>
</organism>
<dbReference type="RefSeq" id="WP_166512741.1">
    <property type="nucleotide sequence ID" value="NZ_VNHM01000022.1"/>
</dbReference>